<evidence type="ECO:0000256" key="1">
    <source>
        <dbReference type="ARBA" id="ARBA00001633"/>
    </source>
</evidence>
<dbReference type="InterPro" id="IPR001468">
    <property type="entry name" value="Indole-3-GlycerolPSynthase_CS"/>
</dbReference>
<sequence length="264" mass="27232">MMPTYLDRILDTHRARAADDQRSLGSLVEAAQEMPPARGFRAALVEASTLDGIAVIAEVKRRSPSKGALAVDLDPAVLGAAYAAGGAACLSALTDVEFFGGSAADLAAARAASGRPVLRKDFTVSANDVCDARLMGADCVLLIAAALDDTELEAFHSLARTVGLDALVEVHDEAELARAIAVGADLVGVNQRDLITFQVDQQRAVRMAPRMPSGVVRVAESGIRGPADARVLAAAGYHALLVGESLVKAADPAAAVADLRAAGR</sequence>
<dbReference type="PANTHER" id="PTHR22854:SF2">
    <property type="entry name" value="INDOLE-3-GLYCEROL-PHOSPHATE SYNTHASE"/>
    <property type="match status" value="1"/>
</dbReference>
<keyword evidence="7" id="KW-0057">Aromatic amino acid biosynthesis</keyword>
<dbReference type="PANTHER" id="PTHR22854">
    <property type="entry name" value="TRYPTOPHAN BIOSYNTHESIS PROTEIN"/>
    <property type="match status" value="1"/>
</dbReference>
<dbReference type="HAMAP" id="MF_00134_B">
    <property type="entry name" value="IGPS_B"/>
    <property type="match status" value="1"/>
</dbReference>
<name>A0A6J6TIP2_9ZZZZ</name>
<accession>A0A6J6TIP2</accession>
<keyword evidence="8" id="KW-0456">Lyase</keyword>
<evidence type="ECO:0000256" key="2">
    <source>
        <dbReference type="ARBA" id="ARBA00004696"/>
    </source>
</evidence>
<keyword evidence="4" id="KW-0028">Amino-acid biosynthesis</keyword>
<dbReference type="Pfam" id="PF00218">
    <property type="entry name" value="IGPS"/>
    <property type="match status" value="1"/>
</dbReference>
<dbReference type="EC" id="4.1.1.48" evidence="3"/>
<dbReference type="InterPro" id="IPR045186">
    <property type="entry name" value="Indole-3-glycerol_P_synth"/>
</dbReference>
<reference evidence="10" key="1">
    <citation type="submission" date="2020-05" db="EMBL/GenBank/DDBJ databases">
        <authorList>
            <person name="Chiriac C."/>
            <person name="Salcher M."/>
            <person name="Ghai R."/>
            <person name="Kavagutti S V."/>
        </authorList>
    </citation>
    <scope>NUCLEOTIDE SEQUENCE</scope>
</reference>
<evidence type="ECO:0000313" key="11">
    <source>
        <dbReference type="EMBL" id="CAB4989304.1"/>
    </source>
</evidence>
<evidence type="ECO:0000259" key="9">
    <source>
        <dbReference type="Pfam" id="PF00218"/>
    </source>
</evidence>
<gene>
    <name evidence="10" type="ORF">UFOPK2754_01545</name>
    <name evidence="11" type="ORF">UFOPK3967_00894</name>
</gene>
<evidence type="ECO:0000256" key="4">
    <source>
        <dbReference type="ARBA" id="ARBA00022605"/>
    </source>
</evidence>
<dbReference type="SUPFAM" id="SSF51366">
    <property type="entry name" value="Ribulose-phoshate binding barrel"/>
    <property type="match status" value="1"/>
</dbReference>
<evidence type="ECO:0000256" key="3">
    <source>
        <dbReference type="ARBA" id="ARBA00012362"/>
    </source>
</evidence>
<dbReference type="GO" id="GO:0000162">
    <property type="term" value="P:L-tryptophan biosynthetic process"/>
    <property type="evidence" value="ECO:0007669"/>
    <property type="project" value="UniProtKB-UniPathway"/>
</dbReference>
<dbReference type="AlphaFoldDB" id="A0A6J6TIP2"/>
<proteinExistence type="inferred from homology"/>
<keyword evidence="6" id="KW-0822">Tryptophan biosynthesis</keyword>
<dbReference type="Gene3D" id="3.20.20.70">
    <property type="entry name" value="Aldolase class I"/>
    <property type="match status" value="1"/>
</dbReference>
<dbReference type="InterPro" id="IPR013785">
    <property type="entry name" value="Aldolase_TIM"/>
</dbReference>
<dbReference type="UniPathway" id="UPA00035">
    <property type="reaction ID" value="UER00043"/>
</dbReference>
<keyword evidence="5" id="KW-0210">Decarboxylase</keyword>
<evidence type="ECO:0000256" key="8">
    <source>
        <dbReference type="ARBA" id="ARBA00023239"/>
    </source>
</evidence>
<evidence type="ECO:0000256" key="6">
    <source>
        <dbReference type="ARBA" id="ARBA00022822"/>
    </source>
</evidence>
<dbReference type="FunFam" id="3.20.20.70:FF:000024">
    <property type="entry name" value="Indole-3-glycerol phosphate synthase"/>
    <property type="match status" value="1"/>
</dbReference>
<feature type="domain" description="Indole-3-glycerol phosphate synthase" evidence="9">
    <location>
        <begin position="7"/>
        <end position="259"/>
    </location>
</feature>
<dbReference type="CDD" id="cd00331">
    <property type="entry name" value="IGPS"/>
    <property type="match status" value="1"/>
</dbReference>
<dbReference type="GO" id="GO:0004425">
    <property type="term" value="F:indole-3-glycerol-phosphate synthase activity"/>
    <property type="evidence" value="ECO:0007669"/>
    <property type="project" value="UniProtKB-EC"/>
</dbReference>
<organism evidence="10">
    <name type="scientific">freshwater metagenome</name>
    <dbReference type="NCBI Taxonomy" id="449393"/>
    <lineage>
        <taxon>unclassified sequences</taxon>
        <taxon>metagenomes</taxon>
        <taxon>ecological metagenomes</taxon>
    </lineage>
</organism>
<dbReference type="EMBL" id="CAEZYR010000052">
    <property type="protein sequence ID" value="CAB4746527.1"/>
    <property type="molecule type" value="Genomic_DNA"/>
</dbReference>
<dbReference type="GO" id="GO:0004640">
    <property type="term" value="F:phosphoribosylanthranilate isomerase activity"/>
    <property type="evidence" value="ECO:0007669"/>
    <property type="project" value="TreeGrafter"/>
</dbReference>
<dbReference type="InterPro" id="IPR011060">
    <property type="entry name" value="RibuloseP-bd_barrel"/>
</dbReference>
<dbReference type="EMBL" id="CAFBOS010000040">
    <property type="protein sequence ID" value="CAB4989304.1"/>
    <property type="molecule type" value="Genomic_DNA"/>
</dbReference>
<comment type="catalytic activity">
    <reaction evidence="1">
        <text>1-(2-carboxyphenylamino)-1-deoxy-D-ribulose 5-phosphate + H(+) = (1S,2R)-1-C-(indol-3-yl)glycerol 3-phosphate + CO2 + H2O</text>
        <dbReference type="Rhea" id="RHEA:23476"/>
        <dbReference type="ChEBI" id="CHEBI:15377"/>
        <dbReference type="ChEBI" id="CHEBI:15378"/>
        <dbReference type="ChEBI" id="CHEBI:16526"/>
        <dbReference type="ChEBI" id="CHEBI:58613"/>
        <dbReference type="ChEBI" id="CHEBI:58866"/>
        <dbReference type="EC" id="4.1.1.48"/>
    </reaction>
</comment>
<evidence type="ECO:0000256" key="7">
    <source>
        <dbReference type="ARBA" id="ARBA00023141"/>
    </source>
</evidence>
<evidence type="ECO:0000313" key="10">
    <source>
        <dbReference type="EMBL" id="CAB4746527.1"/>
    </source>
</evidence>
<dbReference type="PROSITE" id="PS00614">
    <property type="entry name" value="IGPS"/>
    <property type="match status" value="1"/>
</dbReference>
<evidence type="ECO:0000256" key="5">
    <source>
        <dbReference type="ARBA" id="ARBA00022793"/>
    </source>
</evidence>
<dbReference type="InterPro" id="IPR013798">
    <property type="entry name" value="Indole-3-glycerol_P_synth_dom"/>
</dbReference>
<protein>
    <recommendedName>
        <fullName evidence="3">indole-3-glycerol-phosphate synthase</fullName>
        <ecNumber evidence="3">4.1.1.48</ecNumber>
    </recommendedName>
</protein>
<comment type="pathway">
    <text evidence="2">Amino-acid biosynthesis; L-tryptophan biosynthesis; L-tryptophan from chorismate: step 4/5.</text>
</comment>